<keyword evidence="3" id="KW-0067">ATP-binding</keyword>
<dbReference type="InterPro" id="IPR050611">
    <property type="entry name" value="ABCF"/>
</dbReference>
<dbReference type="InterPro" id="IPR017871">
    <property type="entry name" value="ABC_transporter-like_CS"/>
</dbReference>
<evidence type="ECO:0000256" key="5">
    <source>
        <dbReference type="ARBA" id="ARBA00061551"/>
    </source>
</evidence>
<proteinExistence type="inferred from homology"/>
<comment type="similarity">
    <text evidence="5">Belongs to the ABC transporter superfamily. ABCF family. YbiT subfamily.</text>
</comment>
<dbReference type="FunFam" id="3.40.50.300:FF:000011">
    <property type="entry name" value="Putative ABC transporter ATP-binding component"/>
    <property type="match status" value="1"/>
</dbReference>
<dbReference type="PANTHER" id="PTHR19211">
    <property type="entry name" value="ATP-BINDING TRANSPORT PROTEIN-RELATED"/>
    <property type="match status" value="1"/>
</dbReference>
<dbReference type="InterPro" id="IPR032781">
    <property type="entry name" value="ABC_tran_Xtn"/>
</dbReference>
<sequence>MIRLDNVSKQAGHQILFIEASAALNKGEKIGLVGPNGAGKSTLFRMIAGEELPDEGQVSTDRGITIGYFNQDVGEMSGRSAVAEVMNGAGPVSEVAAELRELEAAMADPDKADQMDEIIARYGEVQHRFEELDGYALDGRAREALSGLGFSQEMMDGDVGKLSGGWKMRVALARILLMRPDVMLLDEPSNHLDLESLIWLEKFLHDYEGTLLMTSHDREFINRVISKVIEIDSGSLTTYTGDYEFYEQQRAQNEKQQQAQFERQQAMLAKEIKFIERFKARASHAAQVQSRVKKLDKIERVEPPRRRQSVAFDFLPAPRSGEDVVALKNVHKGYGSKRIYDGLDFMIRRKERWCVMGVNGAGKSTLLKLVAGASEPDEGTVALGGSVKMGYFAQHAMDLLDGERTVFQSLEDAFPTAGQGSLRALAGCFGFSGDDVEKRCRVLSGGEKARLVMAKMLFDPPNFLVLDEPTNHLDLATKEMLINALSDFEGTMLFVSHDRHFLATLSNRVLELTPEGIHQYGGGYTEYVARTGQEAPGLRS</sequence>
<dbReference type="CDD" id="cd03221">
    <property type="entry name" value="ABCF_EF-3"/>
    <property type="match status" value="2"/>
</dbReference>
<accession>A0A1C3VTS0</accession>
<keyword evidence="2" id="KW-0547">Nucleotide-binding</keyword>
<dbReference type="PROSITE" id="PS50893">
    <property type="entry name" value="ABC_TRANSPORTER_2"/>
    <property type="match status" value="2"/>
</dbReference>
<dbReference type="InterPro" id="IPR027417">
    <property type="entry name" value="P-loop_NTPase"/>
</dbReference>
<evidence type="ECO:0000256" key="2">
    <source>
        <dbReference type="ARBA" id="ARBA00022741"/>
    </source>
</evidence>
<feature type="domain" description="ABC transporter" evidence="7">
    <location>
        <begin position="2"/>
        <end position="258"/>
    </location>
</feature>
<feature type="domain" description="ABC transporter" evidence="7">
    <location>
        <begin position="325"/>
        <end position="539"/>
    </location>
</feature>
<dbReference type="InterPro" id="IPR003593">
    <property type="entry name" value="AAA+_ATPase"/>
</dbReference>
<dbReference type="InterPro" id="IPR003439">
    <property type="entry name" value="ABC_transporter-like_ATP-bd"/>
</dbReference>
<comment type="function">
    <text evidence="4">Involved in beta-(1--&gt;2)glucan export. Transmembrane domains (TMD) form a pore in the inner membrane and the ATP-binding domain (NBD) is responsible for energy generation.</text>
</comment>
<name>A0A1C3VTS0_9BRAD</name>
<protein>
    <recommendedName>
        <fullName evidence="6">Probable ATP-binding protein YbiT</fullName>
    </recommendedName>
</protein>
<evidence type="ECO:0000313" key="8">
    <source>
        <dbReference type="EMBL" id="SCB31192.1"/>
    </source>
</evidence>
<dbReference type="EMBL" id="FMAE01000004">
    <property type="protein sequence ID" value="SCB31192.1"/>
    <property type="molecule type" value="Genomic_DNA"/>
</dbReference>
<dbReference type="SUPFAM" id="SSF52540">
    <property type="entry name" value="P-loop containing nucleoside triphosphate hydrolases"/>
    <property type="match status" value="2"/>
</dbReference>
<evidence type="ECO:0000256" key="6">
    <source>
        <dbReference type="ARBA" id="ARBA00074044"/>
    </source>
</evidence>
<dbReference type="AlphaFoldDB" id="A0A1C3VTS0"/>
<dbReference type="Pfam" id="PF12848">
    <property type="entry name" value="ABC_tran_Xtn"/>
    <property type="match status" value="1"/>
</dbReference>
<dbReference type="FunFam" id="3.40.50.300:FF:000070">
    <property type="entry name" value="Putative ABC transporter ATP-binding component"/>
    <property type="match status" value="1"/>
</dbReference>
<dbReference type="PROSITE" id="PS00211">
    <property type="entry name" value="ABC_TRANSPORTER_1"/>
    <property type="match status" value="2"/>
</dbReference>
<organism evidence="8 9">
    <name type="scientific">Bradyrhizobium yuanmingense</name>
    <dbReference type="NCBI Taxonomy" id="108015"/>
    <lineage>
        <taxon>Bacteria</taxon>
        <taxon>Pseudomonadati</taxon>
        <taxon>Pseudomonadota</taxon>
        <taxon>Alphaproteobacteria</taxon>
        <taxon>Hyphomicrobiales</taxon>
        <taxon>Nitrobacteraceae</taxon>
        <taxon>Bradyrhizobium</taxon>
    </lineage>
</organism>
<evidence type="ECO:0000313" key="9">
    <source>
        <dbReference type="Proteomes" id="UP000183174"/>
    </source>
</evidence>
<dbReference type="Pfam" id="PF00005">
    <property type="entry name" value="ABC_tran"/>
    <property type="match status" value="2"/>
</dbReference>
<dbReference type="PANTHER" id="PTHR19211:SF14">
    <property type="entry name" value="ATP-BINDING CASSETTE SUB-FAMILY F MEMBER 1"/>
    <property type="match status" value="1"/>
</dbReference>
<evidence type="ECO:0000259" key="7">
    <source>
        <dbReference type="PROSITE" id="PS50893"/>
    </source>
</evidence>
<dbReference type="SMART" id="SM00382">
    <property type="entry name" value="AAA"/>
    <property type="match status" value="2"/>
</dbReference>
<dbReference type="GO" id="GO:0005524">
    <property type="term" value="F:ATP binding"/>
    <property type="evidence" value="ECO:0007669"/>
    <property type="project" value="UniProtKB-KW"/>
</dbReference>
<dbReference type="Gene3D" id="3.40.50.300">
    <property type="entry name" value="P-loop containing nucleotide triphosphate hydrolases"/>
    <property type="match status" value="2"/>
</dbReference>
<dbReference type="GO" id="GO:0016887">
    <property type="term" value="F:ATP hydrolysis activity"/>
    <property type="evidence" value="ECO:0007669"/>
    <property type="project" value="InterPro"/>
</dbReference>
<evidence type="ECO:0000256" key="1">
    <source>
        <dbReference type="ARBA" id="ARBA00022737"/>
    </source>
</evidence>
<keyword evidence="1" id="KW-0677">Repeat</keyword>
<gene>
    <name evidence="8" type="ORF">GA0061099_1004585</name>
</gene>
<evidence type="ECO:0000256" key="4">
    <source>
        <dbReference type="ARBA" id="ARBA00024722"/>
    </source>
</evidence>
<reference evidence="8 9" key="1">
    <citation type="submission" date="2016-08" db="EMBL/GenBank/DDBJ databases">
        <authorList>
            <person name="Seilhamer J.J."/>
        </authorList>
    </citation>
    <scope>NUCLEOTIDE SEQUENCE [LARGE SCALE GENOMIC DNA]</scope>
    <source>
        <strain evidence="8 9">CCBAU 10071</strain>
    </source>
</reference>
<evidence type="ECO:0000256" key="3">
    <source>
        <dbReference type="ARBA" id="ARBA00022840"/>
    </source>
</evidence>
<dbReference type="Proteomes" id="UP000183174">
    <property type="component" value="Unassembled WGS sequence"/>
</dbReference>
<dbReference type="RefSeq" id="WP_036022812.1">
    <property type="nucleotide sequence ID" value="NZ_FMAE01000004.1"/>
</dbReference>